<gene>
    <name evidence="1" type="ORF">LFA_0208</name>
</gene>
<dbReference type="AlphaFoldDB" id="A0A098G124"/>
<sequence length="201" mass="23852">MGGYGSGQNQHYRSKSTTNGYRCIDIRRWNREKLLQGKNSFNRLWLYDGKVTFSIQVEVVSNLDSLILRWQNANQEEEPQCIKYVVGLTWLDCHFGGQRPWFICPLKTCGRRVAILYGGPVFMCRHCLKLVYQSQRETIIDRAFRGARKIHKKFNWTDSLLDCLEDKPKGMHWRTFIKLCEKYEAYQRILLAEEQRIIHLK</sequence>
<dbReference type="EMBL" id="LN614827">
    <property type="protein sequence ID" value="CEG55686.1"/>
    <property type="molecule type" value="Genomic_DNA"/>
</dbReference>
<dbReference type="RefSeq" id="WP_045094525.1">
    <property type="nucleotide sequence ID" value="NZ_LN614827.1"/>
</dbReference>
<evidence type="ECO:0000313" key="2">
    <source>
        <dbReference type="Proteomes" id="UP000032430"/>
    </source>
</evidence>
<protein>
    <submittedName>
        <fullName evidence="1">Uncharacterized protein</fullName>
    </submittedName>
</protein>
<dbReference type="Proteomes" id="UP000032430">
    <property type="component" value="Chromosome I"/>
</dbReference>
<organism evidence="1 2">
    <name type="scientific">Legionella fallonii LLAP-10</name>
    <dbReference type="NCBI Taxonomy" id="1212491"/>
    <lineage>
        <taxon>Bacteria</taxon>
        <taxon>Pseudomonadati</taxon>
        <taxon>Pseudomonadota</taxon>
        <taxon>Gammaproteobacteria</taxon>
        <taxon>Legionellales</taxon>
        <taxon>Legionellaceae</taxon>
        <taxon>Legionella</taxon>
    </lineage>
</organism>
<dbReference type="KEGG" id="lfa:LFA_0208"/>
<dbReference type="STRING" id="1212491.LFA_0208"/>
<reference evidence="2" key="1">
    <citation type="submission" date="2014-09" db="EMBL/GenBank/DDBJ databases">
        <authorList>
            <person name="Gomez-Valero L."/>
        </authorList>
    </citation>
    <scope>NUCLEOTIDE SEQUENCE [LARGE SCALE GENOMIC DNA]</scope>
    <source>
        <strain evidence="2">ATCC700992</strain>
    </source>
</reference>
<proteinExistence type="predicted"/>
<name>A0A098G124_9GAMM</name>
<dbReference type="OrthoDB" id="5951715at2"/>
<dbReference type="HOGENOM" id="CLU_120867_0_0_6"/>
<accession>A0A098G124</accession>
<keyword evidence="2" id="KW-1185">Reference proteome</keyword>
<evidence type="ECO:0000313" key="1">
    <source>
        <dbReference type="EMBL" id="CEG55686.1"/>
    </source>
</evidence>